<dbReference type="PROSITE" id="PS50043">
    <property type="entry name" value="HTH_LUXR_2"/>
    <property type="match status" value="1"/>
</dbReference>
<dbReference type="PRINTS" id="PR00038">
    <property type="entry name" value="HTHLUXR"/>
</dbReference>
<name>A0ABT1A0R8_9PSEU</name>
<dbReference type="Gene3D" id="3.30.450.40">
    <property type="match status" value="1"/>
</dbReference>
<feature type="domain" description="HTH luxR-type" evidence="4">
    <location>
        <begin position="284"/>
        <end position="349"/>
    </location>
</feature>
<evidence type="ECO:0000259" key="4">
    <source>
        <dbReference type="PROSITE" id="PS50043"/>
    </source>
</evidence>
<evidence type="ECO:0000256" key="3">
    <source>
        <dbReference type="ARBA" id="ARBA00023163"/>
    </source>
</evidence>
<organism evidence="5 6">
    <name type="scientific">Pseudonocardia humida</name>
    <dbReference type="NCBI Taxonomy" id="2800819"/>
    <lineage>
        <taxon>Bacteria</taxon>
        <taxon>Bacillati</taxon>
        <taxon>Actinomycetota</taxon>
        <taxon>Actinomycetes</taxon>
        <taxon>Pseudonocardiales</taxon>
        <taxon>Pseudonocardiaceae</taxon>
        <taxon>Pseudonocardia</taxon>
    </lineage>
</organism>
<dbReference type="SUPFAM" id="SSF46894">
    <property type="entry name" value="C-terminal effector domain of the bipartite response regulators"/>
    <property type="match status" value="1"/>
</dbReference>
<evidence type="ECO:0000313" key="5">
    <source>
        <dbReference type="EMBL" id="MCO1656404.1"/>
    </source>
</evidence>
<keyword evidence="3" id="KW-0804">Transcription</keyword>
<dbReference type="Gene3D" id="1.10.10.10">
    <property type="entry name" value="Winged helix-like DNA-binding domain superfamily/Winged helix DNA-binding domain"/>
    <property type="match status" value="1"/>
</dbReference>
<gene>
    <name evidence="5" type="ORF">KDL28_15185</name>
</gene>
<evidence type="ECO:0000256" key="2">
    <source>
        <dbReference type="ARBA" id="ARBA00023125"/>
    </source>
</evidence>
<keyword evidence="6" id="KW-1185">Reference proteome</keyword>
<dbReference type="SMART" id="SM00421">
    <property type="entry name" value="HTH_LUXR"/>
    <property type="match status" value="1"/>
</dbReference>
<protein>
    <submittedName>
        <fullName evidence="5">LuxR family transcriptional regulator</fullName>
    </submittedName>
</protein>
<dbReference type="SUPFAM" id="SSF55781">
    <property type="entry name" value="GAF domain-like"/>
    <property type="match status" value="1"/>
</dbReference>
<keyword evidence="1" id="KW-0805">Transcription regulation</keyword>
<dbReference type="CDD" id="cd06170">
    <property type="entry name" value="LuxR_C_like"/>
    <property type="match status" value="1"/>
</dbReference>
<dbReference type="PROSITE" id="PS00622">
    <property type="entry name" value="HTH_LUXR_1"/>
    <property type="match status" value="1"/>
</dbReference>
<dbReference type="InterPro" id="IPR016032">
    <property type="entry name" value="Sig_transdc_resp-reg_C-effctor"/>
</dbReference>
<dbReference type="PANTHER" id="PTHR44688">
    <property type="entry name" value="DNA-BINDING TRANSCRIPTIONAL ACTIVATOR DEVR_DOSR"/>
    <property type="match status" value="1"/>
</dbReference>
<dbReference type="RefSeq" id="WP_252439082.1">
    <property type="nucleotide sequence ID" value="NZ_JAGSOV010000034.1"/>
</dbReference>
<evidence type="ECO:0000313" key="6">
    <source>
        <dbReference type="Proteomes" id="UP001165283"/>
    </source>
</evidence>
<dbReference type="PANTHER" id="PTHR44688:SF16">
    <property type="entry name" value="DNA-BINDING TRANSCRIPTIONAL ACTIVATOR DEVR_DOSR"/>
    <property type="match status" value="1"/>
</dbReference>
<proteinExistence type="predicted"/>
<dbReference type="EMBL" id="JAGSOV010000034">
    <property type="protein sequence ID" value="MCO1656404.1"/>
    <property type="molecule type" value="Genomic_DNA"/>
</dbReference>
<sequence>MVTAAHARTRDEIVRLVHRGLSVPEFARAVGTALLRAVPAEGSCLMTLDPATMLPTAEFVENGLPAAEMLRLVEIEVREQDFTKWTQLARAEHPAASLSDATAGDLERSLRQREIRRPAGFADELRAVLAGSTGVWGALTVFREAKRPHFTPAEVQFVSSTAGLIADGLRRGLLLDAARCGLDDVGLLVLDADNGVSLSNPAADRWLDELGAGDRPGARMPLVVPAVAHQARAVHGPTPVPARARARTRTGRWLTVRGSLMGDGPHAPVAIMFDAARPAEMAPLVAGAYGLTDSECRVTELVAQGLSTKQIAGRLHVSAYTVQDHLKSIFAKSGARSRGDLVATLFFDHYAASLT</sequence>
<comment type="caution">
    <text evidence="5">The sequence shown here is derived from an EMBL/GenBank/DDBJ whole genome shotgun (WGS) entry which is preliminary data.</text>
</comment>
<dbReference type="InterPro" id="IPR000792">
    <property type="entry name" value="Tscrpt_reg_LuxR_C"/>
</dbReference>
<keyword evidence="2" id="KW-0238">DNA-binding</keyword>
<dbReference type="InterPro" id="IPR029016">
    <property type="entry name" value="GAF-like_dom_sf"/>
</dbReference>
<dbReference type="InterPro" id="IPR036388">
    <property type="entry name" value="WH-like_DNA-bd_sf"/>
</dbReference>
<dbReference type="Pfam" id="PF00196">
    <property type="entry name" value="GerE"/>
    <property type="match status" value="1"/>
</dbReference>
<evidence type="ECO:0000256" key="1">
    <source>
        <dbReference type="ARBA" id="ARBA00023015"/>
    </source>
</evidence>
<reference evidence="5" key="1">
    <citation type="submission" date="2021-04" db="EMBL/GenBank/DDBJ databases">
        <title>Pseudonocardia sp. nov., isolated from sandy soil of mangrove forest.</title>
        <authorList>
            <person name="Zan Z."/>
            <person name="Huang R."/>
            <person name="Liu W."/>
        </authorList>
    </citation>
    <scope>NUCLEOTIDE SEQUENCE</scope>
    <source>
        <strain evidence="5">S2-4</strain>
    </source>
</reference>
<accession>A0ABT1A0R8</accession>
<dbReference type="Proteomes" id="UP001165283">
    <property type="component" value="Unassembled WGS sequence"/>
</dbReference>